<accession>A0A2L0V000</accession>
<dbReference type="Proteomes" id="UP000223025">
    <property type="component" value="Segment"/>
</dbReference>
<dbReference type="KEGG" id="vg:40088353"/>
<evidence type="ECO:0000313" key="1">
    <source>
        <dbReference type="EMBL" id="AUZ95109.1"/>
    </source>
</evidence>
<organism evidence="1 2">
    <name type="scientific">Agrobacterium phage Atu_ph07</name>
    <dbReference type="NCBI Taxonomy" id="2024264"/>
    <lineage>
        <taxon>Viruses</taxon>
        <taxon>Duplodnaviria</taxon>
        <taxon>Heunggongvirae</taxon>
        <taxon>Uroviricota</taxon>
        <taxon>Caudoviricetes</taxon>
        <taxon>Polybotosvirus</taxon>
        <taxon>Polybotosvirus Atuph07</taxon>
    </lineage>
</organism>
<dbReference type="RefSeq" id="YP_009612015.1">
    <property type="nucleotide sequence ID" value="NC_042013.1"/>
</dbReference>
<name>A0A2L0V000_9CAUD</name>
<evidence type="ECO:0000313" key="2">
    <source>
        <dbReference type="Proteomes" id="UP000223025"/>
    </source>
</evidence>
<sequence>MRVSFFMGDYIDGILQCLYYVNGSVEDHSSLSNYFPFNLEYSFDIYIDNYFGVQAYQLFVYDKDNHIKIGNKKDRTFSGPNGFVNMITYMLEIESEISKIY</sequence>
<dbReference type="EMBL" id="MF403008">
    <property type="protein sequence ID" value="AUZ95109.1"/>
    <property type="molecule type" value="Genomic_DNA"/>
</dbReference>
<keyword evidence="2" id="KW-1185">Reference proteome</keyword>
<protein>
    <submittedName>
        <fullName evidence="1">Uncharacterized protein</fullName>
    </submittedName>
</protein>
<reference evidence="1 2" key="1">
    <citation type="submission" date="2017-06" db="EMBL/GenBank/DDBJ databases">
        <authorList>
            <person name="Kim H.J."/>
            <person name="Triplett B.A."/>
        </authorList>
    </citation>
    <scope>NUCLEOTIDE SEQUENCE [LARGE SCALE GENOMIC DNA]</scope>
</reference>
<proteinExistence type="predicted"/>
<dbReference type="GeneID" id="40088353"/>